<dbReference type="EMBL" id="CYSR01000011">
    <property type="protein sequence ID" value="CUH99240.1"/>
    <property type="molecule type" value="Genomic_DNA"/>
</dbReference>
<dbReference type="RefSeq" id="WP_058285396.1">
    <property type="nucleotide sequence ID" value="NZ_CYSR01000011.1"/>
</dbReference>
<organism evidence="1 2">
    <name type="scientific">Leisingera aquaemixtae</name>
    <dbReference type="NCBI Taxonomy" id="1396826"/>
    <lineage>
        <taxon>Bacteria</taxon>
        <taxon>Pseudomonadati</taxon>
        <taxon>Pseudomonadota</taxon>
        <taxon>Alphaproteobacteria</taxon>
        <taxon>Rhodobacterales</taxon>
        <taxon>Roseobacteraceae</taxon>
        <taxon>Leisingera</taxon>
    </lineage>
</organism>
<gene>
    <name evidence="1" type="ORF">PHA8399_01356</name>
</gene>
<proteinExistence type="predicted"/>
<evidence type="ECO:0000313" key="2">
    <source>
        <dbReference type="Proteomes" id="UP000051326"/>
    </source>
</evidence>
<name>A0A0P1H8L9_9RHOB</name>
<dbReference type="STRING" id="1396826.PHA8399_01356"/>
<reference evidence="1 2" key="1">
    <citation type="submission" date="2015-09" db="EMBL/GenBank/DDBJ databases">
        <authorList>
            <consortium name="Swine Surveillance"/>
        </authorList>
    </citation>
    <scope>NUCLEOTIDE SEQUENCE [LARGE SCALE GENOMIC DNA]</scope>
    <source>
        <strain evidence="1 2">CECT 8399</strain>
    </source>
</reference>
<evidence type="ECO:0000313" key="1">
    <source>
        <dbReference type="EMBL" id="CUH99240.1"/>
    </source>
</evidence>
<protein>
    <submittedName>
        <fullName evidence="1">Uncharacterized protein</fullName>
    </submittedName>
</protein>
<dbReference type="Proteomes" id="UP000051326">
    <property type="component" value="Unassembled WGS sequence"/>
</dbReference>
<sequence length="125" mass="13541">MSDLTLTKIRFRNGVWEGRIGNAPASGARPDITVMFQDQPVQDVRLSEGETGGEWALAVPVPAEAVADGVQTVVIFDAASSTRLGDFTLIGGEAVADDLRAEVELLRAELDMLKRAFRRHCLETS</sequence>
<dbReference type="AlphaFoldDB" id="A0A0P1H8L9"/>
<accession>A0A0P1H8L9</accession>